<feature type="coiled-coil region" evidence="1">
    <location>
        <begin position="269"/>
        <end position="324"/>
    </location>
</feature>
<name>A0A250F018_CAPSP</name>
<dbReference type="RefSeq" id="WP_095900659.1">
    <property type="nucleotide sequence ID" value="NZ_CP022383.1"/>
</dbReference>
<sequence length="325" mass="37708">MTGKFTPPSPIDEVRESLENLEKKYKEADEKLKKEIENKIESASSPTQETPTLSQVLAKGNEMDKDIDIADGKNFNNFNSASKEVHTTSYDTDFSRLYFAGAKTILEYSNIYNNLYSDYIKQKIELDKNGISLISNFRHFGEHGNPDSGGGEITSQLYFNFNGFLLSQENNGQKTEIIKVDSEGIKTKKISQTEYSEPTDEKDYVTKKYVDEAVQNAGGGSRIVQWWDIEERPTSIEPLHNNSNGTIEYRIDKIGSFITVDPDYFEQSILEFREKRNELEQKDQDFQQKLQELEQKNQEFEQKKQEFEQRIEQLEQRVLQLEQRP</sequence>
<evidence type="ECO:0000313" key="2">
    <source>
        <dbReference type="EMBL" id="ATA78489.1"/>
    </source>
</evidence>
<gene>
    <name evidence="2" type="ORF">CGC59_01815</name>
</gene>
<keyword evidence="1" id="KW-0175">Coiled coil</keyword>
<feature type="coiled-coil region" evidence="1">
    <location>
        <begin position="11"/>
        <end position="38"/>
    </location>
</feature>
<organism evidence="2 3">
    <name type="scientific">Capnocytophaga sputigena</name>
    <dbReference type="NCBI Taxonomy" id="1019"/>
    <lineage>
        <taxon>Bacteria</taxon>
        <taxon>Pseudomonadati</taxon>
        <taxon>Bacteroidota</taxon>
        <taxon>Flavobacteriia</taxon>
        <taxon>Flavobacteriales</taxon>
        <taxon>Flavobacteriaceae</taxon>
        <taxon>Capnocytophaga</taxon>
    </lineage>
</organism>
<dbReference type="AlphaFoldDB" id="A0A250F018"/>
<dbReference type="EMBL" id="CP022383">
    <property type="protein sequence ID" value="ATA78489.1"/>
    <property type="molecule type" value="Genomic_DNA"/>
</dbReference>
<evidence type="ECO:0000313" key="3">
    <source>
        <dbReference type="Proteomes" id="UP000217334"/>
    </source>
</evidence>
<reference evidence="3" key="1">
    <citation type="submission" date="2017-06" db="EMBL/GenBank/DDBJ databases">
        <title>Capnocytophaga spp. assemblies.</title>
        <authorList>
            <person name="Gulvik C.A."/>
        </authorList>
    </citation>
    <scope>NUCLEOTIDE SEQUENCE [LARGE SCALE GENOMIC DNA]</scope>
    <source>
        <strain evidence="3">H4486</strain>
    </source>
</reference>
<accession>A0A250F018</accession>
<protein>
    <submittedName>
        <fullName evidence="2">Uncharacterized protein</fullName>
    </submittedName>
</protein>
<evidence type="ECO:0000256" key="1">
    <source>
        <dbReference type="SAM" id="Coils"/>
    </source>
</evidence>
<proteinExistence type="predicted"/>
<dbReference type="Proteomes" id="UP000217334">
    <property type="component" value="Chromosome"/>
</dbReference>